<dbReference type="EMBL" id="WNXQ01000002">
    <property type="protein sequence ID" value="MWB77498.1"/>
    <property type="molecule type" value="Genomic_DNA"/>
</dbReference>
<keyword evidence="2" id="KW-1185">Reference proteome</keyword>
<dbReference type="AlphaFoldDB" id="A0A844WA78"/>
<dbReference type="RefSeq" id="WP_160381747.1">
    <property type="nucleotide sequence ID" value="NZ_WNXQ01000002.1"/>
</dbReference>
<sequence length="199" mass="20975">MRALLLLAVLAGPGAAMDLTEDSRSALGDEVRALLLDEPDIVMRALSAGQPPDSASIYAEEAQDDLDLIATYADMLFVPTGAGFGADTPRKVVTLFISAAVPESREALAGLIALTARDPGLRVELRAFDSSDETEALLDLMTAKGPNAMIQAPWGTAAPGPLAELTQTLGLDMAPSYVTREMMVRGAMPSAVIERYLVD</sequence>
<protein>
    <submittedName>
        <fullName evidence="1">Uncharacterized protein</fullName>
    </submittedName>
</protein>
<gene>
    <name evidence="1" type="ORF">GLS40_05625</name>
</gene>
<organism evidence="1 2">
    <name type="scientific">Pseudooceanicola pacificus</name>
    <dbReference type="NCBI Taxonomy" id="2676438"/>
    <lineage>
        <taxon>Bacteria</taxon>
        <taxon>Pseudomonadati</taxon>
        <taxon>Pseudomonadota</taxon>
        <taxon>Alphaproteobacteria</taxon>
        <taxon>Rhodobacterales</taxon>
        <taxon>Paracoccaceae</taxon>
        <taxon>Pseudooceanicola</taxon>
    </lineage>
</organism>
<accession>A0A844WA78</accession>
<reference evidence="1 2" key="1">
    <citation type="submission" date="2019-11" db="EMBL/GenBank/DDBJ databases">
        <title>Pseudooceanicola pacifica sp. nov., isolated from deep-sea sediment of the Pacific Ocean.</title>
        <authorList>
            <person name="Lyu L."/>
        </authorList>
    </citation>
    <scope>NUCLEOTIDE SEQUENCE [LARGE SCALE GENOMIC DNA]</scope>
    <source>
        <strain evidence="1 2">216_PA32_1</strain>
    </source>
</reference>
<comment type="caution">
    <text evidence="1">The sequence shown here is derived from an EMBL/GenBank/DDBJ whole genome shotgun (WGS) entry which is preliminary data.</text>
</comment>
<evidence type="ECO:0000313" key="2">
    <source>
        <dbReference type="Proteomes" id="UP000443843"/>
    </source>
</evidence>
<dbReference type="Proteomes" id="UP000443843">
    <property type="component" value="Unassembled WGS sequence"/>
</dbReference>
<proteinExistence type="predicted"/>
<evidence type="ECO:0000313" key="1">
    <source>
        <dbReference type="EMBL" id="MWB77498.1"/>
    </source>
</evidence>
<name>A0A844WA78_9RHOB</name>